<keyword evidence="9" id="KW-1185">Reference proteome</keyword>
<evidence type="ECO:0000313" key="9">
    <source>
        <dbReference type="Proteomes" id="UP000663873"/>
    </source>
</evidence>
<dbReference type="Proteomes" id="UP000663869">
    <property type="component" value="Unassembled WGS sequence"/>
</dbReference>
<dbReference type="EMBL" id="CAJNYD010001158">
    <property type="protein sequence ID" value="CAF3320718.1"/>
    <property type="molecule type" value="Genomic_DNA"/>
</dbReference>
<evidence type="ECO:0000313" key="4">
    <source>
        <dbReference type="EMBL" id="CAF3377624.1"/>
    </source>
</evidence>
<dbReference type="Proteomes" id="UP000663873">
    <property type="component" value="Unassembled WGS sequence"/>
</dbReference>
<gene>
    <name evidence="4" type="ORF">FME351_LOCUS6937</name>
    <name evidence="2" type="ORF">GRG538_LOCUS6035</name>
    <name evidence="1" type="ORF">LUA448_LOCUS9906</name>
    <name evidence="7" type="ORF">QYT958_LOCUS3865</name>
    <name evidence="3" type="ORF">TIS948_LOCUS25385</name>
    <name evidence="6" type="ORF">TSG867_LOCUS10163</name>
    <name evidence="5" type="ORF">UJA718_LOCUS10919</name>
</gene>
<dbReference type="EMBL" id="CAJOBR010000284">
    <property type="protein sequence ID" value="CAF4491190.1"/>
    <property type="molecule type" value="Genomic_DNA"/>
</dbReference>
<dbReference type="Proteomes" id="UP000663862">
    <property type="component" value="Unassembled WGS sequence"/>
</dbReference>
<dbReference type="EMBL" id="CAJNXB010004380">
    <property type="protein sequence ID" value="CAF3374607.1"/>
    <property type="molecule type" value="Genomic_DNA"/>
</dbReference>
<dbReference type="EMBL" id="CAJOBQ010000461">
    <property type="protein sequence ID" value="CAF4360221.1"/>
    <property type="molecule type" value="Genomic_DNA"/>
</dbReference>
<comment type="caution">
    <text evidence="3">The sequence shown here is derived from an EMBL/GenBank/DDBJ whole genome shotgun (WGS) entry which is preliminary data.</text>
</comment>
<evidence type="ECO:0000313" key="7">
    <source>
        <dbReference type="EMBL" id="CAF4491190.1"/>
    </source>
</evidence>
<dbReference type="OrthoDB" id="9986712at2759"/>
<protein>
    <submittedName>
        <fullName evidence="3">Uncharacterized protein</fullName>
    </submittedName>
</protein>
<organism evidence="3 8">
    <name type="scientific">Rotaria socialis</name>
    <dbReference type="NCBI Taxonomy" id="392032"/>
    <lineage>
        <taxon>Eukaryota</taxon>
        <taxon>Metazoa</taxon>
        <taxon>Spiralia</taxon>
        <taxon>Gnathifera</taxon>
        <taxon>Rotifera</taxon>
        <taxon>Eurotatoria</taxon>
        <taxon>Bdelloidea</taxon>
        <taxon>Philodinida</taxon>
        <taxon>Philodinidae</taxon>
        <taxon>Rotaria</taxon>
    </lineage>
</organism>
<evidence type="ECO:0000313" key="6">
    <source>
        <dbReference type="EMBL" id="CAF4360221.1"/>
    </source>
</evidence>
<evidence type="ECO:0000313" key="8">
    <source>
        <dbReference type="Proteomes" id="UP000663825"/>
    </source>
</evidence>
<name>A0A817Y6B5_9BILA</name>
<proteinExistence type="predicted"/>
<reference evidence="3" key="1">
    <citation type="submission" date="2021-02" db="EMBL/GenBank/DDBJ databases">
        <authorList>
            <person name="Nowell W R."/>
        </authorList>
    </citation>
    <scope>NUCLEOTIDE SEQUENCE</scope>
</reference>
<dbReference type="Proteomes" id="UP000663872">
    <property type="component" value="Unassembled WGS sequence"/>
</dbReference>
<evidence type="ECO:0000313" key="5">
    <source>
        <dbReference type="EMBL" id="CAF4273198.1"/>
    </source>
</evidence>
<dbReference type="Proteomes" id="UP000663825">
    <property type="component" value="Unassembled WGS sequence"/>
</dbReference>
<accession>A0A817Y6B5</accession>
<dbReference type="AlphaFoldDB" id="A0A817Y6B5"/>
<dbReference type="Proteomes" id="UP000663848">
    <property type="component" value="Unassembled WGS sequence"/>
</dbReference>
<sequence>MSNNHQFRNFVDAWKVRPIHGFEKYLFSNNEISLNNAISPIRSNRKHYVDPARFIYPRDAMGNLLTPLGKRTSHTSIPLYLPKYDFIKIRSPIWTIKNVHHSKENIHRVGPMTYNSVNDKSQLPCKFGWTQIGRKTYNSHSRLILPFYDTRKYKQVGNPYSKHTVILGRGTDIKRKRSAIIKQL</sequence>
<evidence type="ECO:0000313" key="3">
    <source>
        <dbReference type="EMBL" id="CAF3374607.1"/>
    </source>
</evidence>
<evidence type="ECO:0000313" key="2">
    <source>
        <dbReference type="EMBL" id="CAF3356666.1"/>
    </source>
</evidence>
<evidence type="ECO:0000313" key="1">
    <source>
        <dbReference type="EMBL" id="CAF3320718.1"/>
    </source>
</evidence>
<dbReference type="EMBL" id="CAJNYT010000559">
    <property type="protein sequence ID" value="CAF3356666.1"/>
    <property type="molecule type" value="Genomic_DNA"/>
</dbReference>
<dbReference type="Proteomes" id="UP000663833">
    <property type="component" value="Unassembled WGS sequence"/>
</dbReference>
<dbReference type="EMBL" id="CAJOBP010001305">
    <property type="protein sequence ID" value="CAF4273198.1"/>
    <property type="molecule type" value="Genomic_DNA"/>
</dbReference>
<dbReference type="EMBL" id="CAJNYU010000624">
    <property type="protein sequence ID" value="CAF3377624.1"/>
    <property type="molecule type" value="Genomic_DNA"/>
</dbReference>